<dbReference type="Proteomes" id="UP000606991">
    <property type="component" value="Unassembled WGS sequence"/>
</dbReference>
<evidence type="ECO:0000313" key="4">
    <source>
        <dbReference type="EMBL" id="MBJ7595965.1"/>
    </source>
</evidence>
<dbReference type="SUPFAM" id="SSF52540">
    <property type="entry name" value="P-loop containing nucleoside triphosphate hydrolases"/>
    <property type="match status" value="1"/>
</dbReference>
<name>A0A934K587_9BACT</name>
<feature type="domain" description="Probable ATP-binding protein BrxC 4th six-stranded beta-sheet" evidence="3">
    <location>
        <begin position="556"/>
        <end position="725"/>
    </location>
</feature>
<dbReference type="InterPro" id="IPR027417">
    <property type="entry name" value="P-loop_NTPase"/>
</dbReference>
<organism evidence="4 5">
    <name type="scientific">Candidatus Aeolococcus gillhamiae</name>
    <dbReference type="NCBI Taxonomy" id="3127015"/>
    <lineage>
        <taxon>Bacteria</taxon>
        <taxon>Bacillati</taxon>
        <taxon>Candidatus Dormiibacterota</taxon>
        <taxon>Candidatus Dormibacteria</taxon>
        <taxon>Candidatus Aeolococcales</taxon>
        <taxon>Candidatus Aeolococcaceae</taxon>
        <taxon>Candidatus Aeolococcus</taxon>
    </lineage>
</organism>
<dbReference type="Pfam" id="PF25791">
    <property type="entry name" value="WHD_BREX_BrxC"/>
    <property type="match status" value="1"/>
</dbReference>
<feature type="domain" description="Probable ATP-binding protein BrxC winged helix-turn-helix" evidence="1">
    <location>
        <begin position="771"/>
        <end position="838"/>
    </location>
</feature>
<gene>
    <name evidence="4" type="primary">brxC</name>
    <name evidence="4" type="ORF">JF886_14125</name>
</gene>
<dbReference type="RefSeq" id="WP_337313558.1">
    <property type="nucleotide sequence ID" value="NZ_JAEKNS010000143.1"/>
</dbReference>
<dbReference type="Pfam" id="PF25792">
    <property type="entry name" value="BREX_BrxC_helical"/>
    <property type="match status" value="1"/>
</dbReference>
<evidence type="ECO:0000259" key="2">
    <source>
        <dbReference type="Pfam" id="PF25792"/>
    </source>
</evidence>
<dbReference type="NCBIfam" id="NF033441">
    <property type="entry name" value="BREX_BrxC"/>
    <property type="match status" value="1"/>
</dbReference>
<dbReference type="InterPro" id="IPR047679">
    <property type="entry name" value="BREX_BrxC"/>
</dbReference>
<dbReference type="InterPro" id="IPR058036">
    <property type="entry name" value="BREX_BrxC_4th"/>
</dbReference>
<evidence type="ECO:0000259" key="3">
    <source>
        <dbReference type="Pfam" id="PF25796"/>
    </source>
</evidence>
<accession>A0A934K587</accession>
<evidence type="ECO:0000313" key="5">
    <source>
        <dbReference type="Proteomes" id="UP000606991"/>
    </source>
</evidence>
<feature type="domain" description="Probable ATP-binding protein BrxC alpha-helical" evidence="2">
    <location>
        <begin position="861"/>
        <end position="976"/>
    </location>
</feature>
<reference evidence="4 5" key="1">
    <citation type="submission" date="2020-10" db="EMBL/GenBank/DDBJ databases">
        <title>Ca. Dormibacterota MAGs.</title>
        <authorList>
            <person name="Montgomery K."/>
        </authorList>
    </citation>
    <scope>NUCLEOTIDE SEQUENCE [LARGE SCALE GENOMIC DNA]</scope>
    <source>
        <strain evidence="4">SC8812_S17_18</strain>
    </source>
</reference>
<dbReference type="EMBL" id="JAEKNS010000143">
    <property type="protein sequence ID" value="MBJ7595965.1"/>
    <property type="molecule type" value="Genomic_DNA"/>
</dbReference>
<dbReference type="InterPro" id="IPR058037">
    <property type="entry name" value="BREX_BrxC_helical"/>
</dbReference>
<dbReference type="AlphaFoldDB" id="A0A934K587"/>
<sequence length="1162" mass="129123">MKLNAIFDKDVQRPIEGVIKADDTAYLGTEVDEYVLTNEVSKGLEQLLEAYTNYTNANGVWISGFFGSGKSHLLKMLAHLLGDVAGQEFPRERVSESFQTKAEGAFLPALLAKAGRLPAKSLLFNIDQKATLISKDQADALLKVFVKVFDESRGYFGNQGHVARFERDMDNRGEYEAFKTAYARISGRDWAQGREEGVLEEVNVAQAYAEVSGQSEGTPTNILTKYRNEYSVSIEDFAGEVKAWLAKQNPGFRLNFFVDEVGQFIGSNTHLMLNLQTIAESLNTKCRGQAWVFVTSQEDMEKVVGDRTKRQGDDFSKIQARFKTRVKLTSADVEEVIRKRLLEKNDAGKDALSKIYAAESANFKTLFDFVDGAKTYRNYADEAHFVGTYPFVSYQFPLFQAAIEGISDHNVFEGRNSSVGERSMLGVVQQVAKDIGDVEVGRLATFDHMFAGIRASLKSAAQRSIDVAERNLDNQLAVRLLKALFLVKYVESYQATSRNLTVLVYDRFGLDLPALSNQVQDALTLLETQTYVQRNGNVYEYLTNEEQVIEEEIKNVDIDPPDVSGRLCKILSGDVIKTSKLRYTKNGQDFAFGYKLDDQVYGQQRELAVHFITPEYPFSPEEIRMHSAGKDELRVILEPDERVLSDMRLLIKTEKYIKRKQTTSLSAIEDQILRSKAAQNVEREKELVDRVRRAVGKAALVINAADMTSTSQDPITRVADGFQDLISRTYIHLSLLGGTTYSEQQVSTFAHPDQSLLIDDPSLAKLVTPGDEVLSFVLRRDRLGEQVTVKTIVDAFQAKPYGWDLASIEVVIAWLIGTSKLTLSVDSNVLKRSEVAVLLRNTQKHSHAVVAPQTDFDEHMVANFRKFCADFFDEASAPKDPLELARHGSDKLRGRLDELKARVAGSKYPFVEQLAGTIALLEQAVGKPDVWYLTEFSLGDELLDAKEKFIDPIQAFLNGGQSGIYDKAAGLLAANVNNLGYLPVGSDADIRRLLNDPDAFRGNRMMQLRQAAEALNAQISDALATNRATVIAAIEGRRAEVRASAYYSNATEDARQRVTQSIDQIIARVGSEPQIAPIREWANSFAESIYPSLLDQLASSAAPTNGGDEAQTKSVKQTVSVKTIVVPDCHGVLESPEDIDRYLAALRSALLATLSDGKRIAL</sequence>
<dbReference type="Pfam" id="PF25796">
    <property type="entry name" value="BREX_BrxC_4th"/>
    <property type="match status" value="1"/>
</dbReference>
<proteinExistence type="predicted"/>
<comment type="caution">
    <text evidence="4">The sequence shown here is derived from an EMBL/GenBank/DDBJ whole genome shotgun (WGS) entry which is preliminary data.</text>
</comment>
<evidence type="ECO:0000259" key="1">
    <source>
        <dbReference type="Pfam" id="PF25791"/>
    </source>
</evidence>
<protein>
    <submittedName>
        <fullName evidence="4">BREX system P-loop protein BrxC</fullName>
    </submittedName>
</protein>
<dbReference type="InterPro" id="IPR058038">
    <property type="entry name" value="BREX_BrxC_wHTH"/>
</dbReference>